<dbReference type="CDD" id="cd00769">
    <property type="entry name" value="PheRS_beta_core"/>
    <property type="match status" value="1"/>
</dbReference>
<dbReference type="GO" id="GO:0004826">
    <property type="term" value="F:phenylalanine-tRNA ligase activity"/>
    <property type="evidence" value="ECO:0007669"/>
    <property type="project" value="UniProtKB-EC"/>
</dbReference>
<dbReference type="InterPro" id="IPR005147">
    <property type="entry name" value="tRNA_synthase_B5-dom"/>
</dbReference>
<comment type="similarity">
    <text evidence="3">Belongs to the phenylalanyl-tRNA synthetase beta subunit family. Type 2 subfamily.</text>
</comment>
<dbReference type="Gene3D" id="3.30.56.10">
    <property type="match status" value="2"/>
</dbReference>
<keyword evidence="12" id="KW-0648">Protein biosynthesis</keyword>
<dbReference type="InterPro" id="IPR009061">
    <property type="entry name" value="DNA-bd_dom_put_sf"/>
</dbReference>
<dbReference type="InterPro" id="IPR045864">
    <property type="entry name" value="aa-tRNA-synth_II/BPL/LPL"/>
</dbReference>
<dbReference type="InterPro" id="IPR005146">
    <property type="entry name" value="B3/B4_tRNA-bd"/>
</dbReference>
<keyword evidence="10" id="KW-0067">ATP-binding</keyword>
<dbReference type="Pfam" id="PF03483">
    <property type="entry name" value="B3_4"/>
    <property type="match status" value="1"/>
</dbReference>
<protein>
    <recommendedName>
        <fullName evidence="5">phenylalanine--tRNA ligase</fullName>
        <ecNumber evidence="5">6.1.1.20</ecNumber>
    </recommendedName>
    <alternativeName>
        <fullName evidence="14">Phenylalanyl-tRNA synthetase beta subunit</fullName>
    </alternativeName>
</protein>
<evidence type="ECO:0000256" key="3">
    <source>
        <dbReference type="ARBA" id="ARBA00007438"/>
    </source>
</evidence>
<dbReference type="Pfam" id="PF03484">
    <property type="entry name" value="B5"/>
    <property type="match status" value="1"/>
</dbReference>
<dbReference type="AlphaFoldDB" id="A0A7S1CP76"/>
<dbReference type="SMART" id="SM00873">
    <property type="entry name" value="B3_4"/>
    <property type="match status" value="1"/>
</dbReference>
<keyword evidence="11" id="KW-0460">Magnesium</keyword>
<dbReference type="InterPro" id="IPR040659">
    <property type="entry name" value="PhetRS_B1"/>
</dbReference>
<evidence type="ECO:0000256" key="11">
    <source>
        <dbReference type="ARBA" id="ARBA00022842"/>
    </source>
</evidence>
<dbReference type="Pfam" id="PF18262">
    <property type="entry name" value="PhetRS_B1"/>
    <property type="match status" value="1"/>
</dbReference>
<evidence type="ECO:0000256" key="14">
    <source>
        <dbReference type="ARBA" id="ARBA00033189"/>
    </source>
</evidence>
<evidence type="ECO:0000256" key="7">
    <source>
        <dbReference type="ARBA" id="ARBA00022598"/>
    </source>
</evidence>
<evidence type="ECO:0000256" key="2">
    <source>
        <dbReference type="ARBA" id="ARBA00004496"/>
    </source>
</evidence>
<evidence type="ECO:0000256" key="6">
    <source>
        <dbReference type="ARBA" id="ARBA00022490"/>
    </source>
</evidence>
<comment type="subcellular location">
    <subcellularLocation>
        <location evidence="2">Cytoplasm</location>
    </subcellularLocation>
</comment>
<proteinExistence type="inferred from homology"/>
<name>A0A7S1CP76_9STRA</name>
<dbReference type="GO" id="GO:0003723">
    <property type="term" value="F:RNA binding"/>
    <property type="evidence" value="ECO:0007669"/>
    <property type="project" value="InterPro"/>
</dbReference>
<keyword evidence="6" id="KW-0963">Cytoplasm</keyword>
<evidence type="ECO:0000256" key="15">
    <source>
        <dbReference type="ARBA" id="ARBA00049255"/>
    </source>
</evidence>
<evidence type="ECO:0000259" key="16">
    <source>
        <dbReference type="PROSITE" id="PS51483"/>
    </source>
</evidence>
<comment type="subunit">
    <text evidence="4">Tetramer of two alpha and two beta subunits.</text>
</comment>
<dbReference type="SUPFAM" id="SSF46955">
    <property type="entry name" value="Putative DNA-binding domain"/>
    <property type="match status" value="1"/>
</dbReference>
<feature type="domain" description="B5" evidence="16">
    <location>
        <begin position="270"/>
        <end position="347"/>
    </location>
</feature>
<evidence type="ECO:0000256" key="13">
    <source>
        <dbReference type="ARBA" id="ARBA00023146"/>
    </source>
</evidence>
<dbReference type="GO" id="GO:0000287">
    <property type="term" value="F:magnesium ion binding"/>
    <property type="evidence" value="ECO:0007669"/>
    <property type="project" value="InterPro"/>
</dbReference>
<evidence type="ECO:0000256" key="5">
    <source>
        <dbReference type="ARBA" id="ARBA00012814"/>
    </source>
</evidence>
<dbReference type="GO" id="GO:0006432">
    <property type="term" value="P:phenylalanyl-tRNA aminoacylation"/>
    <property type="evidence" value="ECO:0007669"/>
    <property type="project" value="InterPro"/>
</dbReference>
<dbReference type="InterPro" id="IPR004531">
    <property type="entry name" value="Phe-tRNA-synth_IIc_bsu_arc_euk"/>
</dbReference>
<keyword evidence="8" id="KW-0479">Metal-binding</keyword>
<dbReference type="SUPFAM" id="SSF55681">
    <property type="entry name" value="Class II aaRS and biotin synthetases"/>
    <property type="match status" value="1"/>
</dbReference>
<gene>
    <name evidence="17" type="ORF">BSP0115_LOCUS17776</name>
</gene>
<dbReference type="Gene3D" id="3.30.930.10">
    <property type="entry name" value="Bira Bifunctional Protein, Domain 2"/>
    <property type="match status" value="1"/>
</dbReference>
<reference evidence="17" key="1">
    <citation type="submission" date="2021-01" db="EMBL/GenBank/DDBJ databases">
        <authorList>
            <person name="Corre E."/>
            <person name="Pelletier E."/>
            <person name="Niang G."/>
            <person name="Scheremetjew M."/>
            <person name="Finn R."/>
            <person name="Kale V."/>
            <person name="Holt S."/>
            <person name="Cochrane G."/>
            <person name="Meng A."/>
            <person name="Brown T."/>
            <person name="Cohen L."/>
        </authorList>
    </citation>
    <scope>NUCLEOTIDE SEQUENCE</scope>
    <source>
        <strain evidence="17">Ms1</strain>
    </source>
</reference>
<dbReference type="Pfam" id="PF17759">
    <property type="entry name" value="tRNA_synthFbeta"/>
    <property type="match status" value="1"/>
</dbReference>
<dbReference type="EMBL" id="HBFS01026501">
    <property type="protein sequence ID" value="CAD8924513.1"/>
    <property type="molecule type" value="Transcribed_RNA"/>
</dbReference>
<accession>A0A7S1CP76</accession>
<evidence type="ECO:0000256" key="1">
    <source>
        <dbReference type="ARBA" id="ARBA00001946"/>
    </source>
</evidence>
<comment type="catalytic activity">
    <reaction evidence="15">
        <text>tRNA(Phe) + L-phenylalanine + ATP = L-phenylalanyl-tRNA(Phe) + AMP + diphosphate + H(+)</text>
        <dbReference type="Rhea" id="RHEA:19413"/>
        <dbReference type="Rhea" id="RHEA-COMP:9668"/>
        <dbReference type="Rhea" id="RHEA-COMP:9699"/>
        <dbReference type="ChEBI" id="CHEBI:15378"/>
        <dbReference type="ChEBI" id="CHEBI:30616"/>
        <dbReference type="ChEBI" id="CHEBI:33019"/>
        <dbReference type="ChEBI" id="CHEBI:58095"/>
        <dbReference type="ChEBI" id="CHEBI:78442"/>
        <dbReference type="ChEBI" id="CHEBI:78531"/>
        <dbReference type="ChEBI" id="CHEBI:456215"/>
        <dbReference type="EC" id="6.1.1.20"/>
    </reaction>
</comment>
<keyword evidence="13" id="KW-0030">Aminoacyl-tRNA synthetase</keyword>
<dbReference type="SMART" id="SM00874">
    <property type="entry name" value="B5"/>
    <property type="match status" value="1"/>
</dbReference>
<evidence type="ECO:0000256" key="10">
    <source>
        <dbReference type="ARBA" id="ARBA00022840"/>
    </source>
</evidence>
<evidence type="ECO:0000313" key="17">
    <source>
        <dbReference type="EMBL" id="CAD8924513.1"/>
    </source>
</evidence>
<dbReference type="GO" id="GO:0009328">
    <property type="term" value="C:phenylalanine-tRNA ligase complex"/>
    <property type="evidence" value="ECO:0007669"/>
    <property type="project" value="TreeGrafter"/>
</dbReference>
<dbReference type="SUPFAM" id="SSF56037">
    <property type="entry name" value="PheT/TilS domain"/>
    <property type="match status" value="1"/>
</dbReference>
<dbReference type="InterPro" id="IPR041616">
    <property type="entry name" value="PheRS_beta_core"/>
</dbReference>
<dbReference type="PANTHER" id="PTHR10947">
    <property type="entry name" value="PHENYLALANYL-TRNA SYNTHETASE BETA CHAIN AND LEUCINE-RICH REPEAT-CONTAINING PROTEIN 47"/>
    <property type="match status" value="1"/>
</dbReference>
<evidence type="ECO:0000256" key="12">
    <source>
        <dbReference type="ARBA" id="ARBA00022917"/>
    </source>
</evidence>
<evidence type="ECO:0000256" key="9">
    <source>
        <dbReference type="ARBA" id="ARBA00022741"/>
    </source>
</evidence>
<comment type="cofactor">
    <cofactor evidence="1">
        <name>Mg(2+)</name>
        <dbReference type="ChEBI" id="CHEBI:18420"/>
    </cofactor>
</comment>
<keyword evidence="7" id="KW-0436">Ligase</keyword>
<organism evidence="17">
    <name type="scientific">Bicosoecida sp. CB-2014</name>
    <dbReference type="NCBI Taxonomy" id="1486930"/>
    <lineage>
        <taxon>Eukaryota</taxon>
        <taxon>Sar</taxon>
        <taxon>Stramenopiles</taxon>
        <taxon>Bigyra</taxon>
        <taxon>Opalozoa</taxon>
        <taxon>Bicosoecida</taxon>
    </lineage>
</organism>
<dbReference type="NCBIfam" id="TIGR00471">
    <property type="entry name" value="pheT_arch"/>
    <property type="match status" value="1"/>
</dbReference>
<dbReference type="GO" id="GO:0005524">
    <property type="term" value="F:ATP binding"/>
    <property type="evidence" value="ECO:0007669"/>
    <property type="project" value="UniProtKB-KW"/>
</dbReference>
<evidence type="ECO:0000256" key="4">
    <source>
        <dbReference type="ARBA" id="ARBA00011209"/>
    </source>
</evidence>
<keyword evidence="9" id="KW-0547">Nucleotide-binding</keyword>
<dbReference type="FunFam" id="3.50.40.10:FF:000002">
    <property type="entry name" value="phenylalanine--tRNA ligase beta subunit"/>
    <property type="match status" value="1"/>
</dbReference>
<dbReference type="InterPro" id="IPR020825">
    <property type="entry name" value="Phe-tRNA_synthase-like_B3/B4"/>
</dbReference>
<dbReference type="PROSITE" id="PS51483">
    <property type="entry name" value="B5"/>
    <property type="match status" value="1"/>
</dbReference>
<dbReference type="FunFam" id="3.30.56.10:FF:000004">
    <property type="entry name" value="Phenylalanyl-tRNA synthetase, beta subunit"/>
    <property type="match status" value="1"/>
</dbReference>
<sequence>MAAKEKGDDVEGAAAKGDRVIYKIDVPANRYDLLCIEGIARAFLIFLGKQEPPLYRVVAPAAREPYTLTVERATGAIRPYCVSAVLRGVSFADPRVYASFIDLQDKLHQNICRRRSLVAIGTHDLATLKPPFRYRALPPTDIRFVPLSQEAEVDAAELMEIYRTDARFKHIKPYVSLIDHSPVYPVIYDADDVVLSVPPIINGEHSKITPATRDVFIECTATDLTKANIVLNTMVTMFSEYCTPDAFVVEPVNVVYEEEATSAPYTTPNLAPREATARISQINKIVGVDIAADKICALLDKMQLPAAHDAGSATVTVQVPPTRSDILHECDVVEDVAIAYGYNNLPNTVPKTVTVGTQQPMNHLTDLLRHECAFAGYTEVLTHALCSHDENFAMLGRKEEPERSAVVLSNPATLEFEIARTTLLPGLLKTLRENRAVGVRDGVKIFEISDVVTLAGDTDTGARNSRTLAAVYTGAHAGLEVIHGLVDKVMTQLGVRPTHVPEADAVALGGAGGGEQTGMTYRVEAGAEPRVAGTFFPGMAARIVVSGPGADADGLVVGNFGALHPDVLERFELKFPASIVELTLEPFV</sequence>
<evidence type="ECO:0000256" key="8">
    <source>
        <dbReference type="ARBA" id="ARBA00022723"/>
    </source>
</evidence>
<dbReference type="PANTHER" id="PTHR10947:SF0">
    <property type="entry name" value="PHENYLALANINE--TRNA LIGASE BETA SUBUNIT"/>
    <property type="match status" value="1"/>
</dbReference>
<dbReference type="EC" id="6.1.1.20" evidence="5"/>
<dbReference type="InterPro" id="IPR045060">
    <property type="entry name" value="Phe-tRNA-ligase_IIc_bsu"/>
</dbReference>
<dbReference type="Gene3D" id="3.50.40.10">
    <property type="entry name" value="Phenylalanyl-trna Synthetase, Chain B, domain 3"/>
    <property type="match status" value="1"/>
</dbReference>